<sequence>MPRLFLPDTELNSRFITIKGDKARYLARVLRCRAGDPVFLYDDKGNSYSSVITAVSSREVSAELIEKIDFHPESPLHVTLLQGLLKGEKMDLIIQKATELGVKEIVPVITERSQVRETRKMARWIKIAEEASRQAGRNTVPVIRQTTEFDELGGIPLPGGIIFWEQGGEGLDDTLKMFRGRKSISLFAGPEGGFSQREIESALEKGFVRATLGGRILRAETAAIAAMAITQFALGDMGA</sequence>
<protein>
    <recommendedName>
        <fullName evidence="10">Ribosomal RNA small subunit methyltransferase E</fullName>
        <ecNumber evidence="10">2.1.1.193</ecNumber>
    </recommendedName>
</protein>
<dbReference type="AlphaFoldDB" id="A0A2U3QI79"/>
<dbReference type="GO" id="GO:0005737">
    <property type="term" value="C:cytoplasm"/>
    <property type="evidence" value="ECO:0007669"/>
    <property type="project" value="UniProtKB-SubCell"/>
</dbReference>
<dbReference type="CDD" id="cd18084">
    <property type="entry name" value="RsmE-like"/>
    <property type="match status" value="1"/>
</dbReference>
<dbReference type="PANTHER" id="PTHR30027">
    <property type="entry name" value="RIBOSOMAL RNA SMALL SUBUNIT METHYLTRANSFERASE E"/>
    <property type="match status" value="1"/>
</dbReference>
<feature type="domain" description="Ribosomal RNA small subunit methyltransferase E methyltransferase" evidence="11">
    <location>
        <begin position="73"/>
        <end position="231"/>
    </location>
</feature>
<dbReference type="PANTHER" id="PTHR30027:SF3">
    <property type="entry name" value="16S RRNA (URACIL(1498)-N(3))-METHYLTRANSFERASE"/>
    <property type="match status" value="1"/>
</dbReference>
<dbReference type="InterPro" id="IPR029028">
    <property type="entry name" value="Alpha/beta_knot_MTases"/>
</dbReference>
<evidence type="ECO:0000256" key="9">
    <source>
        <dbReference type="ARBA" id="ARBA00047944"/>
    </source>
</evidence>
<accession>A0A2U3QI79</accession>
<evidence type="ECO:0000256" key="4">
    <source>
        <dbReference type="ARBA" id="ARBA00022552"/>
    </source>
</evidence>
<dbReference type="InterPro" id="IPR006700">
    <property type="entry name" value="RsmE"/>
</dbReference>
<dbReference type="Pfam" id="PF04452">
    <property type="entry name" value="Methyltrans_RNA"/>
    <property type="match status" value="1"/>
</dbReference>
<dbReference type="InterPro" id="IPR046887">
    <property type="entry name" value="RsmE_PUA-like"/>
</dbReference>
<dbReference type="Gene3D" id="3.40.1280.10">
    <property type="match status" value="1"/>
</dbReference>
<keyword evidence="4 10" id="KW-0698">rRNA processing</keyword>
<evidence type="ECO:0000259" key="11">
    <source>
        <dbReference type="Pfam" id="PF04452"/>
    </source>
</evidence>
<dbReference type="InterPro" id="IPR015947">
    <property type="entry name" value="PUA-like_sf"/>
</dbReference>
<evidence type="ECO:0000256" key="10">
    <source>
        <dbReference type="PIRNR" id="PIRNR015601"/>
    </source>
</evidence>
<keyword evidence="7 10" id="KW-0949">S-adenosyl-L-methionine</keyword>
<keyword evidence="3 10" id="KW-0963">Cytoplasm</keyword>
<comment type="similarity">
    <text evidence="2 10">Belongs to the RNA methyltransferase RsmE family.</text>
</comment>
<organism evidence="13 14">
    <name type="scientific">Candidatus Sulfobium mesophilum</name>
    <dbReference type="NCBI Taxonomy" id="2016548"/>
    <lineage>
        <taxon>Bacteria</taxon>
        <taxon>Pseudomonadati</taxon>
        <taxon>Nitrospirota</taxon>
        <taxon>Nitrospiria</taxon>
        <taxon>Nitrospirales</taxon>
        <taxon>Nitrospiraceae</taxon>
        <taxon>Candidatus Sulfobium</taxon>
    </lineage>
</organism>
<dbReference type="InterPro" id="IPR029026">
    <property type="entry name" value="tRNA_m1G_MTases_N"/>
</dbReference>
<evidence type="ECO:0000256" key="5">
    <source>
        <dbReference type="ARBA" id="ARBA00022603"/>
    </source>
</evidence>
<dbReference type="NCBIfam" id="TIGR00046">
    <property type="entry name" value="RsmE family RNA methyltransferase"/>
    <property type="match status" value="1"/>
</dbReference>
<evidence type="ECO:0000313" key="13">
    <source>
        <dbReference type="EMBL" id="SPQ01117.1"/>
    </source>
</evidence>
<dbReference type="InterPro" id="IPR046886">
    <property type="entry name" value="RsmE_MTase_dom"/>
</dbReference>
<dbReference type="SUPFAM" id="SSF75217">
    <property type="entry name" value="alpha/beta knot"/>
    <property type="match status" value="1"/>
</dbReference>
<dbReference type="EC" id="2.1.1.193" evidence="10"/>
<evidence type="ECO:0000256" key="6">
    <source>
        <dbReference type="ARBA" id="ARBA00022679"/>
    </source>
</evidence>
<evidence type="ECO:0000256" key="3">
    <source>
        <dbReference type="ARBA" id="ARBA00022490"/>
    </source>
</evidence>
<feature type="domain" description="Ribosomal RNA small subunit methyltransferase E PUA-like" evidence="12">
    <location>
        <begin position="18"/>
        <end position="64"/>
    </location>
</feature>
<dbReference type="NCBIfam" id="NF008692">
    <property type="entry name" value="PRK11713.1-5"/>
    <property type="match status" value="1"/>
</dbReference>
<keyword evidence="5 10" id="KW-0489">Methyltransferase</keyword>
<evidence type="ECO:0000313" key="14">
    <source>
        <dbReference type="Proteomes" id="UP000245125"/>
    </source>
</evidence>
<dbReference type="Pfam" id="PF20260">
    <property type="entry name" value="PUA_4"/>
    <property type="match status" value="1"/>
</dbReference>
<comment type="function">
    <text evidence="8 10">Specifically methylates the N3 position of the uracil ring of uridine 1498 (m3U1498) in 16S rRNA. Acts on the fully assembled 30S ribosomal subunit.</text>
</comment>
<evidence type="ECO:0000256" key="7">
    <source>
        <dbReference type="ARBA" id="ARBA00022691"/>
    </source>
</evidence>
<name>A0A2U3QI79_9BACT</name>
<keyword evidence="14" id="KW-1185">Reference proteome</keyword>
<evidence type="ECO:0000256" key="2">
    <source>
        <dbReference type="ARBA" id="ARBA00005528"/>
    </source>
</evidence>
<evidence type="ECO:0000259" key="12">
    <source>
        <dbReference type="Pfam" id="PF20260"/>
    </source>
</evidence>
<proteinExistence type="inferred from homology"/>
<comment type="catalytic activity">
    <reaction evidence="9 10">
        <text>uridine(1498) in 16S rRNA + S-adenosyl-L-methionine = N(3)-methyluridine(1498) in 16S rRNA + S-adenosyl-L-homocysteine + H(+)</text>
        <dbReference type="Rhea" id="RHEA:42920"/>
        <dbReference type="Rhea" id="RHEA-COMP:10283"/>
        <dbReference type="Rhea" id="RHEA-COMP:10284"/>
        <dbReference type="ChEBI" id="CHEBI:15378"/>
        <dbReference type="ChEBI" id="CHEBI:57856"/>
        <dbReference type="ChEBI" id="CHEBI:59789"/>
        <dbReference type="ChEBI" id="CHEBI:65315"/>
        <dbReference type="ChEBI" id="CHEBI:74502"/>
        <dbReference type="EC" id="2.1.1.193"/>
    </reaction>
</comment>
<dbReference type="EMBL" id="OUUY01000090">
    <property type="protein sequence ID" value="SPQ01117.1"/>
    <property type="molecule type" value="Genomic_DNA"/>
</dbReference>
<dbReference type="SUPFAM" id="SSF88697">
    <property type="entry name" value="PUA domain-like"/>
    <property type="match status" value="1"/>
</dbReference>
<dbReference type="GO" id="GO:0070475">
    <property type="term" value="P:rRNA base methylation"/>
    <property type="evidence" value="ECO:0007669"/>
    <property type="project" value="TreeGrafter"/>
</dbReference>
<evidence type="ECO:0000256" key="8">
    <source>
        <dbReference type="ARBA" id="ARBA00025699"/>
    </source>
</evidence>
<dbReference type="Proteomes" id="UP000245125">
    <property type="component" value="Unassembled WGS sequence"/>
</dbReference>
<dbReference type="GO" id="GO:0070042">
    <property type="term" value="F:rRNA (uridine-N3-)-methyltransferase activity"/>
    <property type="evidence" value="ECO:0007669"/>
    <property type="project" value="TreeGrafter"/>
</dbReference>
<dbReference type="OrthoDB" id="9815641at2"/>
<gene>
    <name evidence="13" type="ORF">NBG4_430012</name>
</gene>
<evidence type="ECO:0000256" key="1">
    <source>
        <dbReference type="ARBA" id="ARBA00004496"/>
    </source>
</evidence>
<reference evidence="14" key="1">
    <citation type="submission" date="2018-03" db="EMBL/GenBank/DDBJ databases">
        <authorList>
            <person name="Zecchin S."/>
        </authorList>
    </citation>
    <scope>NUCLEOTIDE SEQUENCE [LARGE SCALE GENOMIC DNA]</scope>
</reference>
<keyword evidence="6 10" id="KW-0808">Transferase</keyword>
<comment type="subcellular location">
    <subcellularLocation>
        <location evidence="1 10">Cytoplasm</location>
    </subcellularLocation>
</comment>
<dbReference type="PIRSF" id="PIRSF015601">
    <property type="entry name" value="MTase_slr0722"/>
    <property type="match status" value="1"/>
</dbReference>